<reference evidence="1" key="2">
    <citation type="journal article" date="2021" name="PeerJ">
        <title>Extensive microbial diversity within the chicken gut microbiome revealed by metagenomics and culture.</title>
        <authorList>
            <person name="Gilroy R."/>
            <person name="Ravi A."/>
            <person name="Getino M."/>
            <person name="Pursley I."/>
            <person name="Horton D.L."/>
            <person name="Alikhan N.F."/>
            <person name="Baker D."/>
            <person name="Gharbi K."/>
            <person name="Hall N."/>
            <person name="Watson M."/>
            <person name="Adriaenssens E.M."/>
            <person name="Foster-Nyarko E."/>
            <person name="Jarju S."/>
            <person name="Secka A."/>
            <person name="Antonio M."/>
            <person name="Oren A."/>
            <person name="Chaudhuri R.R."/>
            <person name="La Ragione R."/>
            <person name="Hildebrand F."/>
            <person name="Pallen M.J."/>
        </authorList>
    </citation>
    <scope>NUCLEOTIDE SEQUENCE</scope>
    <source>
        <strain evidence="1">6276</strain>
    </source>
</reference>
<gene>
    <name evidence="1" type="ORF">IAC10_08740</name>
</gene>
<dbReference type="Proteomes" id="UP000823928">
    <property type="component" value="Unassembled WGS sequence"/>
</dbReference>
<protein>
    <submittedName>
        <fullName evidence="1">Uncharacterized protein</fullName>
    </submittedName>
</protein>
<evidence type="ECO:0000313" key="2">
    <source>
        <dbReference type="Proteomes" id="UP000823928"/>
    </source>
</evidence>
<sequence>MINNNFSRNVNFTARLDLNNVKNNRKVWKNVAQIFEDKTQKIPYEFQLSDSNNCVDIYALSDNTLGDIEHCCTLSKESTKKLMSYPAEKISQKLVKLLNVFKHQDKTRYTALDFLKKLEKDDKYGTLLTAYYKNGDSIYDRILYPVFDKIKEDRVTAMQNDIIFKDANFID</sequence>
<dbReference type="AlphaFoldDB" id="A0A9D1EZR7"/>
<accession>A0A9D1EZR7</accession>
<reference evidence="1" key="1">
    <citation type="submission" date="2020-10" db="EMBL/GenBank/DDBJ databases">
        <authorList>
            <person name="Gilroy R."/>
        </authorList>
    </citation>
    <scope>NUCLEOTIDE SEQUENCE</scope>
    <source>
        <strain evidence="1">6276</strain>
    </source>
</reference>
<organism evidence="1 2">
    <name type="scientific">Candidatus Scatousia excrementigallinarum</name>
    <dbReference type="NCBI Taxonomy" id="2840935"/>
    <lineage>
        <taxon>Bacteria</taxon>
        <taxon>Candidatus Scatousia</taxon>
    </lineage>
</organism>
<proteinExistence type="predicted"/>
<evidence type="ECO:0000313" key="1">
    <source>
        <dbReference type="EMBL" id="HIS36699.1"/>
    </source>
</evidence>
<comment type="caution">
    <text evidence="1">The sequence shown here is derived from an EMBL/GenBank/DDBJ whole genome shotgun (WGS) entry which is preliminary data.</text>
</comment>
<dbReference type="EMBL" id="DVIU01000171">
    <property type="protein sequence ID" value="HIS36699.1"/>
    <property type="molecule type" value="Genomic_DNA"/>
</dbReference>
<name>A0A9D1EZR7_9BACT</name>